<dbReference type="Gene3D" id="2.40.30.170">
    <property type="match status" value="1"/>
</dbReference>
<proteinExistence type="inferred from homology"/>
<dbReference type="NCBIfam" id="TIGR01730">
    <property type="entry name" value="RND_mfp"/>
    <property type="match status" value="1"/>
</dbReference>
<dbReference type="Gene3D" id="2.40.50.100">
    <property type="match status" value="1"/>
</dbReference>
<accession>A0A545T1S2</accession>
<keyword evidence="2" id="KW-0175">Coiled coil</keyword>
<comment type="similarity">
    <text evidence="1">Belongs to the membrane fusion protein (MFP) (TC 8.A.1) family.</text>
</comment>
<sequence>MKFRQYFPLWLQIMVGGLATAGGLLAMRQEPAIVPPPPRPETLVNVVIAKPDSYSLRVRSRGTVAPKRKIDVVAQVAGQVVAVDASFVDGGFFTEGAALIHIDSRDYEYARDSARAHLAAAEESLAVEQGRARQARGEWRDLNNEAANALFLRKPQLATARARLQAARAALKKAELDLQRTRISVPFSGRVRRTFVDLGQYVTPGTPVAAVYDTSVAQVRLPLTDRQAALVDLPLGFQADADNPGPPVLLRGQVSGKRYQWQGYITRTDASIDTRSRLHYAVAEVAAPFARRSMAQHGPDHPDAPLVVGLFVEAEIKGRRLENLVRLPATAVFNRDQIYHLDAQQQIVPTRVKLLQRDRDYAWIEAGQLGGVAVVVSHQAYMAPGLKVVARTWTGNQLVDAGE</sequence>
<organism evidence="4 5">
    <name type="scientific">Exilibacterium tricleocarpae</name>
    <dbReference type="NCBI Taxonomy" id="2591008"/>
    <lineage>
        <taxon>Bacteria</taxon>
        <taxon>Pseudomonadati</taxon>
        <taxon>Pseudomonadota</taxon>
        <taxon>Gammaproteobacteria</taxon>
        <taxon>Cellvibrionales</taxon>
        <taxon>Cellvibrionaceae</taxon>
        <taxon>Exilibacterium</taxon>
    </lineage>
</organism>
<dbReference type="Pfam" id="PF25917">
    <property type="entry name" value="BSH_RND"/>
    <property type="match status" value="1"/>
</dbReference>
<dbReference type="GO" id="GO:0015562">
    <property type="term" value="F:efflux transmembrane transporter activity"/>
    <property type="evidence" value="ECO:0007669"/>
    <property type="project" value="TreeGrafter"/>
</dbReference>
<dbReference type="RefSeq" id="WP_142928703.1">
    <property type="nucleotide sequence ID" value="NZ_ML660100.1"/>
</dbReference>
<dbReference type="Proteomes" id="UP000319732">
    <property type="component" value="Unassembled WGS sequence"/>
</dbReference>
<evidence type="ECO:0000313" key="5">
    <source>
        <dbReference type="Proteomes" id="UP000319732"/>
    </source>
</evidence>
<dbReference type="Gene3D" id="1.10.287.470">
    <property type="entry name" value="Helix hairpin bin"/>
    <property type="match status" value="1"/>
</dbReference>
<dbReference type="PANTHER" id="PTHR30469">
    <property type="entry name" value="MULTIDRUG RESISTANCE PROTEIN MDTA"/>
    <property type="match status" value="1"/>
</dbReference>
<evidence type="ECO:0000259" key="3">
    <source>
        <dbReference type="Pfam" id="PF25917"/>
    </source>
</evidence>
<evidence type="ECO:0000256" key="2">
    <source>
        <dbReference type="SAM" id="Coils"/>
    </source>
</evidence>
<comment type="caution">
    <text evidence="4">The sequence shown here is derived from an EMBL/GenBank/DDBJ whole genome shotgun (WGS) entry which is preliminary data.</text>
</comment>
<dbReference type="AlphaFoldDB" id="A0A545T1S2"/>
<reference evidence="4 5" key="1">
    <citation type="submission" date="2019-06" db="EMBL/GenBank/DDBJ databases">
        <title>Whole genome sequence for Cellvibrionaceae sp. R142.</title>
        <authorList>
            <person name="Wang G."/>
        </authorList>
    </citation>
    <scope>NUCLEOTIDE SEQUENCE [LARGE SCALE GENOMIC DNA]</scope>
    <source>
        <strain evidence="4 5">R142</strain>
    </source>
</reference>
<dbReference type="PANTHER" id="PTHR30469:SF12">
    <property type="entry name" value="MULTIDRUG RESISTANCE PROTEIN MDTA"/>
    <property type="match status" value="1"/>
</dbReference>
<evidence type="ECO:0000256" key="1">
    <source>
        <dbReference type="ARBA" id="ARBA00009477"/>
    </source>
</evidence>
<dbReference type="SUPFAM" id="SSF111369">
    <property type="entry name" value="HlyD-like secretion proteins"/>
    <property type="match status" value="1"/>
</dbReference>
<keyword evidence="5" id="KW-1185">Reference proteome</keyword>
<gene>
    <name evidence="4" type="ORF">FKG94_19940</name>
</gene>
<dbReference type="GO" id="GO:1990281">
    <property type="term" value="C:efflux pump complex"/>
    <property type="evidence" value="ECO:0007669"/>
    <property type="project" value="TreeGrafter"/>
</dbReference>
<feature type="domain" description="Multidrug resistance protein MdtA-like barrel-sandwich hybrid" evidence="3">
    <location>
        <begin position="68"/>
        <end position="212"/>
    </location>
</feature>
<dbReference type="InterPro" id="IPR058625">
    <property type="entry name" value="MdtA-like_BSH"/>
</dbReference>
<dbReference type="Gene3D" id="2.40.420.20">
    <property type="match status" value="1"/>
</dbReference>
<dbReference type="OrthoDB" id="5730196at2"/>
<protein>
    <submittedName>
        <fullName evidence="4">Efflux RND transporter periplasmic adaptor subunit</fullName>
    </submittedName>
</protein>
<dbReference type="InterPro" id="IPR006143">
    <property type="entry name" value="RND_pump_MFP"/>
</dbReference>
<name>A0A545T1S2_9GAMM</name>
<feature type="coiled-coil region" evidence="2">
    <location>
        <begin position="118"/>
        <end position="184"/>
    </location>
</feature>
<evidence type="ECO:0000313" key="4">
    <source>
        <dbReference type="EMBL" id="TQV71161.1"/>
    </source>
</evidence>
<dbReference type="EMBL" id="VHSG01000022">
    <property type="protein sequence ID" value="TQV71161.1"/>
    <property type="molecule type" value="Genomic_DNA"/>
</dbReference>